<dbReference type="EMBL" id="NFHB01000008">
    <property type="protein sequence ID" value="OUN02318.1"/>
    <property type="molecule type" value="Genomic_DNA"/>
</dbReference>
<name>A0A1Y3QVL9_9BACT</name>
<protein>
    <recommendedName>
        <fullName evidence="3">DUF3868 domain-containing protein</fullName>
    </recommendedName>
</protein>
<dbReference type="Proteomes" id="UP000195772">
    <property type="component" value="Unassembled WGS sequence"/>
</dbReference>
<gene>
    <name evidence="1" type="ORF">B5G41_11610</name>
</gene>
<dbReference type="OrthoDB" id="1060303at2"/>
<dbReference type="InterPro" id="IPR011990">
    <property type="entry name" value="TPR-like_helical_dom_sf"/>
</dbReference>
<proteinExistence type="predicted"/>
<dbReference type="AlphaFoldDB" id="A0A1Y3QVL9"/>
<dbReference type="Gene3D" id="3.30.1330.60">
    <property type="entry name" value="OmpA-like domain"/>
    <property type="match status" value="1"/>
</dbReference>
<comment type="caution">
    <text evidence="1">The sequence shown here is derived from an EMBL/GenBank/DDBJ whole genome shotgun (WGS) entry which is preliminary data.</text>
</comment>
<dbReference type="Gene3D" id="1.25.40.10">
    <property type="entry name" value="Tetratricopeptide repeat domain"/>
    <property type="match status" value="1"/>
</dbReference>
<dbReference type="SUPFAM" id="SSF48452">
    <property type="entry name" value="TPR-like"/>
    <property type="match status" value="1"/>
</dbReference>
<evidence type="ECO:0000313" key="1">
    <source>
        <dbReference type="EMBL" id="OUN02318.1"/>
    </source>
</evidence>
<dbReference type="InterPro" id="IPR036737">
    <property type="entry name" value="OmpA-like_sf"/>
</dbReference>
<organism evidence="1 2">
    <name type="scientific">Alistipes onderdonkii</name>
    <dbReference type="NCBI Taxonomy" id="328813"/>
    <lineage>
        <taxon>Bacteria</taxon>
        <taxon>Pseudomonadati</taxon>
        <taxon>Bacteroidota</taxon>
        <taxon>Bacteroidia</taxon>
        <taxon>Bacteroidales</taxon>
        <taxon>Rikenellaceae</taxon>
        <taxon>Alistipes</taxon>
    </lineage>
</organism>
<accession>A0A1Y3QVL9</accession>
<reference evidence="2" key="1">
    <citation type="submission" date="2017-04" db="EMBL/GenBank/DDBJ databases">
        <title>Function of individual gut microbiota members based on whole genome sequencing of pure cultures obtained from chicken caecum.</title>
        <authorList>
            <person name="Medvecky M."/>
            <person name="Cejkova D."/>
            <person name="Polansky O."/>
            <person name="Karasova D."/>
            <person name="Kubasova T."/>
            <person name="Cizek A."/>
            <person name="Rychlik I."/>
        </authorList>
    </citation>
    <scope>NUCLEOTIDE SEQUENCE [LARGE SCALE GENOMIC DNA]</scope>
    <source>
        <strain evidence="2">An90</strain>
    </source>
</reference>
<evidence type="ECO:0008006" key="3">
    <source>
        <dbReference type="Google" id="ProtNLM"/>
    </source>
</evidence>
<dbReference type="SUPFAM" id="SSF103088">
    <property type="entry name" value="OmpA-like"/>
    <property type="match status" value="1"/>
</dbReference>
<dbReference type="eggNOG" id="COG2885">
    <property type="taxonomic scope" value="Bacteria"/>
</dbReference>
<sequence length="410" mass="45873">MPVSLTAQVDIAGESVKRVKHSVEVAFDIHTTPKTLKNRYKMVLTPYLCNGADTVWLPQAEIYGKIRYKRERQEQALSGNRTWSLAPNQILEGGSCAYAAAVPYEKWMRTASLGIKRRMVGCACDCHDGDQTLLADVPVYTPPVPAVAEIAADPARFEVVEAHRRWAFDRNEIRVFFPVADTELYPDKFGNQATLDKIVEGIRKIGSTEKLRLSGVEITGFASPEGALALNTRLGGERARALKTYIAKAVPELCDADFQLINGVENWDDLRRMVAASDMECRDEVLAVLDNDAGNDRKVALQRLAGGKPYRYMLKNFYPELRNACYVAVYYDVLNDVAADAINVANTQIRAGKYAEALELLREYGDDPRAWNPIGVCHMMLEEEDEAVRWFEKAVAAGCVEARKNMEQIR</sequence>
<evidence type="ECO:0000313" key="2">
    <source>
        <dbReference type="Proteomes" id="UP000195772"/>
    </source>
</evidence>